<proteinExistence type="predicted"/>
<dbReference type="Proteomes" id="UP001165190">
    <property type="component" value="Unassembled WGS sequence"/>
</dbReference>
<dbReference type="InterPro" id="IPR023213">
    <property type="entry name" value="CAT-like_dom_sf"/>
</dbReference>
<keyword evidence="3" id="KW-1185">Reference proteome</keyword>
<organism evidence="2 3">
    <name type="scientific">Hibiscus trionum</name>
    <name type="common">Flower of an hour</name>
    <dbReference type="NCBI Taxonomy" id="183268"/>
    <lineage>
        <taxon>Eukaryota</taxon>
        <taxon>Viridiplantae</taxon>
        <taxon>Streptophyta</taxon>
        <taxon>Embryophyta</taxon>
        <taxon>Tracheophyta</taxon>
        <taxon>Spermatophyta</taxon>
        <taxon>Magnoliopsida</taxon>
        <taxon>eudicotyledons</taxon>
        <taxon>Gunneridae</taxon>
        <taxon>Pentapetalae</taxon>
        <taxon>rosids</taxon>
        <taxon>malvids</taxon>
        <taxon>Malvales</taxon>
        <taxon>Malvaceae</taxon>
        <taxon>Malvoideae</taxon>
        <taxon>Hibiscus</taxon>
    </lineage>
</organism>
<protein>
    <submittedName>
        <fullName evidence="2">Uncharacterized protein</fullName>
    </submittedName>
</protein>
<gene>
    <name evidence="2" type="ORF">HRI_004019300</name>
</gene>
<keyword evidence="1" id="KW-0808">Transferase</keyword>
<dbReference type="Pfam" id="PF02458">
    <property type="entry name" value="Transferase"/>
    <property type="match status" value="1"/>
</dbReference>
<reference evidence="2" key="1">
    <citation type="submission" date="2023-05" db="EMBL/GenBank/DDBJ databases">
        <title>Genome and transcriptome analyses reveal genes involved in the formation of fine ridges on petal epidermal cells in Hibiscus trionum.</title>
        <authorList>
            <person name="Koshimizu S."/>
            <person name="Masuda S."/>
            <person name="Ishii T."/>
            <person name="Shirasu K."/>
            <person name="Hoshino A."/>
            <person name="Arita M."/>
        </authorList>
    </citation>
    <scope>NUCLEOTIDE SEQUENCE</scope>
    <source>
        <strain evidence="2">Hamamatsu line</strain>
    </source>
</reference>
<evidence type="ECO:0000313" key="2">
    <source>
        <dbReference type="EMBL" id="GMJ03501.1"/>
    </source>
</evidence>
<dbReference type="EMBL" id="BSYR01000037">
    <property type="protein sequence ID" value="GMJ03501.1"/>
    <property type="molecule type" value="Genomic_DNA"/>
</dbReference>
<evidence type="ECO:0000313" key="3">
    <source>
        <dbReference type="Proteomes" id="UP001165190"/>
    </source>
</evidence>
<evidence type="ECO:0000256" key="1">
    <source>
        <dbReference type="ARBA" id="ARBA00022679"/>
    </source>
</evidence>
<dbReference type="OrthoDB" id="1862401at2759"/>
<dbReference type="AlphaFoldDB" id="A0A9W7IVS6"/>
<dbReference type="InterPro" id="IPR051283">
    <property type="entry name" value="Sec_Metabolite_Acyltrans"/>
</dbReference>
<dbReference type="PANTHER" id="PTHR31896:SF43">
    <property type="entry name" value="PROTEIN ENHANCED PSEUDOMONAS SUSCEPTIBILITY 1"/>
    <property type="match status" value="1"/>
</dbReference>
<name>A0A9W7IVS6_HIBTR</name>
<dbReference type="GO" id="GO:0016740">
    <property type="term" value="F:transferase activity"/>
    <property type="evidence" value="ECO:0007669"/>
    <property type="project" value="UniProtKB-KW"/>
</dbReference>
<comment type="caution">
    <text evidence="2">The sequence shown here is derived from an EMBL/GenBank/DDBJ whole genome shotgun (WGS) entry which is preliminary data.</text>
</comment>
<dbReference type="PANTHER" id="PTHR31896">
    <property type="entry name" value="FAMILY REGULATORY PROTEIN, PUTATIVE (AFU_ORTHOLOGUE AFUA_3G14730)-RELATED"/>
    <property type="match status" value="1"/>
</dbReference>
<accession>A0A9W7IVS6</accession>
<dbReference type="Gene3D" id="3.30.559.10">
    <property type="entry name" value="Chloramphenicol acetyltransferase-like domain"/>
    <property type="match status" value="2"/>
</dbReference>
<sequence>MEGVRCISSSLVQASSTHRVENQRVELTPWDLRLLLVGPIQKDGVTVSDIVDPVYVPSIVHSFFPLNGLSNYDGISQPLLGVQVTKLTDGVFIGCTINHSVVDGASFWHFINSWSEISKGSIHLSKPPIFRRSFFDNTTEYPIRIPRSSVEKLRGDRFIPPPLVERVFHFSKQNIAKLKAKANAEVRTNISSLQALLSHLWQSIVRNKELSPDKEMSFYLTIGARPRLHDVPERYFGNAAKAGIITMKVNELRERSVGNIALEMHKLVHAHTEEVCNNGDSDICLLAETLEAMANDDEFMDTVTM</sequence>